<dbReference type="AlphaFoldDB" id="A0A0B0P8S7"/>
<evidence type="ECO:0000313" key="2">
    <source>
        <dbReference type="Proteomes" id="UP000032142"/>
    </source>
</evidence>
<dbReference type="Proteomes" id="UP000032142">
    <property type="component" value="Unassembled WGS sequence"/>
</dbReference>
<name>A0A0B0P8S7_GOSAR</name>
<sequence length="121" mass="13987">MRYRSYRELGDHQRSSPHYRTIFWYLLKVFDPNWVANWLFKWPIFVHTGRDTGVCLNRVRHPVMLHGCVSPGVPYDFKSVLSTAKAHGRVASHVMQVSLNHGQGTGHVLWSCGQVSMYALF</sequence>
<dbReference type="EMBL" id="KN413935">
    <property type="protein sequence ID" value="KHG19776.1"/>
    <property type="molecule type" value="Genomic_DNA"/>
</dbReference>
<proteinExistence type="predicted"/>
<accession>A0A0B0P8S7</accession>
<evidence type="ECO:0000313" key="1">
    <source>
        <dbReference type="EMBL" id="KHG19776.1"/>
    </source>
</evidence>
<reference evidence="2" key="1">
    <citation type="submission" date="2014-09" db="EMBL/GenBank/DDBJ databases">
        <authorList>
            <person name="Mudge J."/>
            <person name="Ramaraj T."/>
            <person name="Lindquist I.E."/>
            <person name="Bharti A.K."/>
            <person name="Sundararajan A."/>
            <person name="Cameron C.T."/>
            <person name="Woodward J.E."/>
            <person name="May G.D."/>
            <person name="Brubaker C."/>
            <person name="Broadhvest J."/>
            <person name="Wilkins T.A."/>
        </authorList>
    </citation>
    <scope>NUCLEOTIDE SEQUENCE</scope>
    <source>
        <strain evidence="2">cv. AKA8401</strain>
    </source>
</reference>
<gene>
    <name evidence="1" type="ORF">F383_01062</name>
</gene>
<protein>
    <submittedName>
        <fullName evidence="1">Uroporphyrinogen decarboxylase</fullName>
    </submittedName>
</protein>
<keyword evidence="2" id="KW-1185">Reference proteome</keyword>
<organism evidence="1 2">
    <name type="scientific">Gossypium arboreum</name>
    <name type="common">Tree cotton</name>
    <name type="synonym">Gossypium nanking</name>
    <dbReference type="NCBI Taxonomy" id="29729"/>
    <lineage>
        <taxon>Eukaryota</taxon>
        <taxon>Viridiplantae</taxon>
        <taxon>Streptophyta</taxon>
        <taxon>Embryophyta</taxon>
        <taxon>Tracheophyta</taxon>
        <taxon>Spermatophyta</taxon>
        <taxon>Magnoliopsida</taxon>
        <taxon>eudicotyledons</taxon>
        <taxon>Gunneridae</taxon>
        <taxon>Pentapetalae</taxon>
        <taxon>rosids</taxon>
        <taxon>malvids</taxon>
        <taxon>Malvales</taxon>
        <taxon>Malvaceae</taxon>
        <taxon>Malvoideae</taxon>
        <taxon>Gossypium</taxon>
    </lineage>
</organism>